<keyword evidence="3" id="KW-1185">Reference proteome</keyword>
<evidence type="ECO:0000313" key="3">
    <source>
        <dbReference type="Proteomes" id="UP001597520"/>
    </source>
</evidence>
<dbReference type="Pfam" id="PF01464">
    <property type="entry name" value="SLT"/>
    <property type="match status" value="1"/>
</dbReference>
<dbReference type="Gene3D" id="1.10.530.10">
    <property type="match status" value="1"/>
</dbReference>
<dbReference type="SUPFAM" id="SSF53955">
    <property type="entry name" value="Lysozyme-like"/>
    <property type="match status" value="1"/>
</dbReference>
<evidence type="ECO:0000313" key="2">
    <source>
        <dbReference type="EMBL" id="MFD2704167.1"/>
    </source>
</evidence>
<gene>
    <name evidence="2" type="ORF">ACFSUB_01705</name>
</gene>
<proteinExistence type="predicted"/>
<sequence>MASLKHVSLTWTTFLLLLLFLMTGFDQSHLKELKGKSAELEKAQMLNDKASFLTKSEELSWDAGYHEWNDARQAAEILKEESGGSFQIDWGTYMVYQAEKKDIPPSLVFELLKVETGGTFDPKLTGPPTKYGHAYGLAQFMKNTGPWIADMADLPYSHSMLFDPFYSIQLSVEYLHYLHGEYRNWNQALTAYHRGVGGLEEYEEKHGHARSWYAEEIQNKADQLGDLTEKGQP</sequence>
<dbReference type="RefSeq" id="WP_380711454.1">
    <property type="nucleotide sequence ID" value="NZ_JBHUML010000002.1"/>
</dbReference>
<dbReference type="EMBL" id="JBHUML010000002">
    <property type="protein sequence ID" value="MFD2704167.1"/>
    <property type="molecule type" value="Genomic_DNA"/>
</dbReference>
<dbReference type="Proteomes" id="UP001597520">
    <property type="component" value="Unassembled WGS sequence"/>
</dbReference>
<feature type="domain" description="Transglycosylase SLT" evidence="1">
    <location>
        <begin position="96"/>
        <end position="210"/>
    </location>
</feature>
<evidence type="ECO:0000259" key="1">
    <source>
        <dbReference type="Pfam" id="PF01464"/>
    </source>
</evidence>
<accession>A0ABW5SZ50</accession>
<comment type="caution">
    <text evidence="2">The sequence shown here is derived from an EMBL/GenBank/DDBJ whole genome shotgun (WGS) entry which is preliminary data.</text>
</comment>
<protein>
    <submittedName>
        <fullName evidence="2">Lytic transglycosylase domain-containing protein</fullName>
    </submittedName>
</protein>
<name>A0ABW5SZ50_9BACI</name>
<dbReference type="InterPro" id="IPR023346">
    <property type="entry name" value="Lysozyme-like_dom_sf"/>
</dbReference>
<dbReference type="InterPro" id="IPR008258">
    <property type="entry name" value="Transglycosylase_SLT_dom_1"/>
</dbReference>
<reference evidence="3" key="1">
    <citation type="journal article" date="2019" name="Int. J. Syst. Evol. Microbiol.">
        <title>The Global Catalogue of Microorganisms (GCM) 10K type strain sequencing project: providing services to taxonomists for standard genome sequencing and annotation.</title>
        <authorList>
            <consortium name="The Broad Institute Genomics Platform"/>
            <consortium name="The Broad Institute Genome Sequencing Center for Infectious Disease"/>
            <person name="Wu L."/>
            <person name="Ma J."/>
        </authorList>
    </citation>
    <scope>NUCLEOTIDE SEQUENCE [LARGE SCALE GENOMIC DNA]</scope>
    <source>
        <strain evidence="3">KCTC 33792</strain>
    </source>
</reference>
<organism evidence="2 3">
    <name type="scientific">Salibacterium lacus</name>
    <dbReference type="NCBI Taxonomy" id="1898109"/>
    <lineage>
        <taxon>Bacteria</taxon>
        <taxon>Bacillati</taxon>
        <taxon>Bacillota</taxon>
        <taxon>Bacilli</taxon>
        <taxon>Bacillales</taxon>
        <taxon>Bacillaceae</taxon>
    </lineage>
</organism>